<dbReference type="Proteomes" id="UP000050535">
    <property type="component" value="Unassembled WGS sequence"/>
</dbReference>
<dbReference type="OrthoDB" id="343265at2157"/>
<dbReference type="Gene3D" id="2.60.40.10">
    <property type="entry name" value="Immunoglobulins"/>
    <property type="match status" value="1"/>
</dbReference>
<dbReference type="PROSITE" id="PS50093">
    <property type="entry name" value="PKD"/>
    <property type="match status" value="1"/>
</dbReference>
<feature type="compositionally biased region" description="Low complexity" evidence="1">
    <location>
        <begin position="199"/>
        <end position="234"/>
    </location>
</feature>
<evidence type="ECO:0000259" key="2">
    <source>
        <dbReference type="PROSITE" id="PS50093"/>
    </source>
</evidence>
<evidence type="ECO:0000313" key="4">
    <source>
        <dbReference type="Proteomes" id="UP000050535"/>
    </source>
</evidence>
<gene>
    <name evidence="3" type="ORF">SY89_03405</name>
</gene>
<feature type="domain" description="PKD" evidence="2">
    <location>
        <begin position="79"/>
        <end position="170"/>
    </location>
</feature>
<dbReference type="PATRIC" id="fig|699431.3.peg.3495"/>
<keyword evidence="4" id="KW-1185">Reference proteome</keyword>
<accession>A0A0N8HZD1</accession>
<feature type="region of interest" description="Disordered" evidence="1">
    <location>
        <begin position="187"/>
        <end position="234"/>
    </location>
</feature>
<dbReference type="InterPro" id="IPR000601">
    <property type="entry name" value="PKD_dom"/>
</dbReference>
<evidence type="ECO:0000313" key="3">
    <source>
        <dbReference type="EMBL" id="KPN29171.1"/>
    </source>
</evidence>
<comment type="caution">
    <text evidence="3">The sequence shown here is derived from an EMBL/GenBank/DDBJ whole genome shotgun (WGS) entry which is preliminary data.</text>
</comment>
<proteinExistence type="predicted"/>
<dbReference type="SUPFAM" id="SSF49299">
    <property type="entry name" value="PKD domain"/>
    <property type="match status" value="1"/>
</dbReference>
<sequence length="234" mass="24184">MGLNRTDGGVYRGIGNASGPIVITPAFNEDATYWGDWGYSGSDAYRLDAWRLIDADGSTTLLDRGRRLFIHGGGCEATPPTAELTGPTTADTGEAITLDASGTTDDGTIGGYEWDFDADGEIDEVTAGPTTDHAFEERGNRTVAVTAFDTYGNGDTADLQVNVTVPATPPNASLDAPASATVNESVTLDASNATDEGRSSATSGTPTATAHSTGPPPTRFSSTRTTTPAPSSRR</sequence>
<reference evidence="4" key="1">
    <citation type="submission" date="2013-11" db="EMBL/GenBank/DDBJ databases">
        <authorList>
            <person name="Hoang H.T."/>
            <person name="Killian M.L."/>
            <person name="Madson D.M."/>
            <person name="Arruda P.H.E."/>
            <person name="Sun D."/>
            <person name="Schwartz K.J."/>
            <person name="Yoon K."/>
        </authorList>
    </citation>
    <scope>NUCLEOTIDE SEQUENCE [LARGE SCALE GENOMIC DNA]</scope>
    <source>
        <strain evidence="4">CDK2</strain>
    </source>
</reference>
<dbReference type="AlphaFoldDB" id="A0A0N8HZD1"/>
<dbReference type="STRING" id="699431.SY89_03405"/>
<evidence type="ECO:0000256" key="1">
    <source>
        <dbReference type="SAM" id="MobiDB-lite"/>
    </source>
</evidence>
<dbReference type="CDD" id="cd00146">
    <property type="entry name" value="PKD"/>
    <property type="match status" value="1"/>
</dbReference>
<dbReference type="InterPro" id="IPR035986">
    <property type="entry name" value="PKD_dom_sf"/>
</dbReference>
<dbReference type="InterPro" id="IPR022409">
    <property type="entry name" value="PKD/Chitinase_dom"/>
</dbReference>
<name>A0A0N8HZD1_9EURY</name>
<protein>
    <submittedName>
        <fullName evidence="3">PKD domain protein</fullName>
    </submittedName>
</protein>
<dbReference type="Pfam" id="PF18911">
    <property type="entry name" value="PKD_4"/>
    <property type="match status" value="1"/>
</dbReference>
<dbReference type="EMBL" id="LGUC01000002">
    <property type="protein sequence ID" value="KPN29171.1"/>
    <property type="molecule type" value="Genomic_DNA"/>
</dbReference>
<dbReference type="SMART" id="SM00089">
    <property type="entry name" value="PKD"/>
    <property type="match status" value="1"/>
</dbReference>
<organism evidence="3 4">
    <name type="scientific">Halolamina pelagica</name>
    <dbReference type="NCBI Taxonomy" id="699431"/>
    <lineage>
        <taxon>Archaea</taxon>
        <taxon>Methanobacteriati</taxon>
        <taxon>Methanobacteriota</taxon>
        <taxon>Stenosarchaea group</taxon>
        <taxon>Halobacteria</taxon>
        <taxon>Halobacteriales</taxon>
        <taxon>Haloferacaceae</taxon>
    </lineage>
</organism>
<dbReference type="InterPro" id="IPR013783">
    <property type="entry name" value="Ig-like_fold"/>
</dbReference>